<gene>
    <name evidence="2" type="ORF">ABS772_23735</name>
</gene>
<dbReference type="InterPro" id="IPR054239">
    <property type="entry name" value="DUF6966"/>
</dbReference>
<dbReference type="RefSeq" id="WP_350397149.1">
    <property type="nucleotide sequence ID" value="NZ_JBELQE010000124.1"/>
</dbReference>
<feature type="domain" description="DUF6966" evidence="1">
    <location>
        <begin position="24"/>
        <end position="73"/>
    </location>
</feature>
<evidence type="ECO:0000313" key="3">
    <source>
        <dbReference type="Proteomes" id="UP001480955"/>
    </source>
</evidence>
<sequence>MSLHPEVAEFATVLRALETHLQTYDEPHWAAQVERCAAWAERSDYYGVERYLGLLGGMGSLNDVVLHREGRRLVAENDELQALLSRAGRLAGALRREPREPS</sequence>
<reference evidence="2 3" key="1">
    <citation type="submission" date="2024-06" db="EMBL/GenBank/DDBJ databases">
        <authorList>
            <person name="Campbell A.G."/>
        </authorList>
    </citation>
    <scope>NUCLEOTIDE SEQUENCE [LARGE SCALE GENOMIC DNA]</scope>
    <source>
        <strain evidence="2 3">EM12</strain>
    </source>
</reference>
<protein>
    <recommendedName>
        <fullName evidence="1">DUF6966 domain-containing protein</fullName>
    </recommendedName>
</protein>
<accession>A0ABV1QUH3</accession>
<organism evidence="2 3">
    <name type="scientific">Methylorubrum podarium</name>
    <dbReference type="NCBI Taxonomy" id="200476"/>
    <lineage>
        <taxon>Bacteria</taxon>
        <taxon>Pseudomonadati</taxon>
        <taxon>Pseudomonadota</taxon>
        <taxon>Alphaproteobacteria</taxon>
        <taxon>Hyphomicrobiales</taxon>
        <taxon>Methylobacteriaceae</taxon>
        <taxon>Methylorubrum</taxon>
    </lineage>
</organism>
<dbReference type="Pfam" id="PF22294">
    <property type="entry name" value="DUF6966"/>
    <property type="match status" value="1"/>
</dbReference>
<keyword evidence="3" id="KW-1185">Reference proteome</keyword>
<evidence type="ECO:0000259" key="1">
    <source>
        <dbReference type="Pfam" id="PF22294"/>
    </source>
</evidence>
<evidence type="ECO:0000313" key="2">
    <source>
        <dbReference type="EMBL" id="MER2252933.1"/>
    </source>
</evidence>
<name>A0ABV1QUH3_9HYPH</name>
<proteinExistence type="predicted"/>
<dbReference type="Proteomes" id="UP001480955">
    <property type="component" value="Unassembled WGS sequence"/>
</dbReference>
<comment type="caution">
    <text evidence="2">The sequence shown here is derived from an EMBL/GenBank/DDBJ whole genome shotgun (WGS) entry which is preliminary data.</text>
</comment>
<dbReference type="EMBL" id="JBELQE010000124">
    <property type="protein sequence ID" value="MER2252933.1"/>
    <property type="molecule type" value="Genomic_DNA"/>
</dbReference>